<evidence type="ECO:0000313" key="1">
    <source>
        <dbReference type="EMBL" id="TCP25722.1"/>
    </source>
</evidence>
<gene>
    <name evidence="1" type="ORF">EV195_10381</name>
</gene>
<evidence type="ECO:0000313" key="2">
    <source>
        <dbReference type="Proteomes" id="UP000294564"/>
    </source>
</evidence>
<keyword evidence="2" id="KW-1185">Reference proteome</keyword>
<sequence>MRIKYFIFLFIMSLKIYSQQINNDSSNFWEKITLRKSFESKNSNAEPAQITYTKPKNKVDSWLLNAAIGFNILKENKHNKVLTLSPYFEYHLNTLIEKEQDNWLAGLALEIQIHDISLNSDNSWTPILISSVKYNNDNIKDITSFQGNYYITFIARGTGMKARTFWIPNNTVKFGNLTKFLWSPYIGLENENRISTESNNDKGNIYRAYLRINSNFSLFPNNDKIKNKFEINFDWQYRYNLVENVTNLEKISHNYFSTSFNYLFYISDDEKKSAKIGIDYVNGENPSINFEEQSFYAVTLKFKL</sequence>
<protein>
    <recommendedName>
        <fullName evidence="3">DUF3078 domain-containing protein</fullName>
    </recommendedName>
</protein>
<name>A0A4R2NUU2_9FLAO</name>
<dbReference type="AlphaFoldDB" id="A0A4R2NUU2"/>
<comment type="caution">
    <text evidence="1">The sequence shown here is derived from an EMBL/GenBank/DDBJ whole genome shotgun (WGS) entry which is preliminary data.</text>
</comment>
<reference evidence="1 2" key="1">
    <citation type="submission" date="2019-03" db="EMBL/GenBank/DDBJ databases">
        <title>Genomic Encyclopedia of Type Strains, Phase IV (KMG-IV): sequencing the most valuable type-strain genomes for metagenomic binning, comparative biology and taxonomic classification.</title>
        <authorList>
            <person name="Goeker M."/>
        </authorList>
    </citation>
    <scope>NUCLEOTIDE SEQUENCE [LARGE SCALE GENOMIC DNA]</scope>
    <source>
        <strain evidence="1 2">DSM 14836</strain>
    </source>
</reference>
<dbReference type="Proteomes" id="UP000294564">
    <property type="component" value="Unassembled WGS sequence"/>
</dbReference>
<dbReference type="EMBL" id="SLXM01000003">
    <property type="protein sequence ID" value="TCP25722.1"/>
    <property type="molecule type" value="Genomic_DNA"/>
</dbReference>
<proteinExistence type="predicted"/>
<evidence type="ECO:0008006" key="3">
    <source>
        <dbReference type="Google" id="ProtNLM"/>
    </source>
</evidence>
<organism evidence="1 2">
    <name type="scientific">Tenacibaculum skagerrakense</name>
    <dbReference type="NCBI Taxonomy" id="186571"/>
    <lineage>
        <taxon>Bacteria</taxon>
        <taxon>Pseudomonadati</taxon>
        <taxon>Bacteroidota</taxon>
        <taxon>Flavobacteriia</taxon>
        <taxon>Flavobacteriales</taxon>
        <taxon>Flavobacteriaceae</taxon>
        <taxon>Tenacibaculum</taxon>
    </lineage>
</organism>
<accession>A0A4R2NUU2</accession>